<accession>A0ABS2A981</accession>
<reference evidence="1 2" key="1">
    <citation type="submission" date="2021-01" db="EMBL/GenBank/DDBJ databases">
        <title>Actinoplanes sp. nov. LDG1-06 isolated from lichen.</title>
        <authorList>
            <person name="Saeng-In P."/>
            <person name="Phongsopitanun W."/>
            <person name="Kanchanasin P."/>
            <person name="Yuki M."/>
            <person name="Kudo T."/>
            <person name="Ohkuma M."/>
            <person name="Tanasupawat S."/>
        </authorList>
    </citation>
    <scope>NUCLEOTIDE SEQUENCE [LARGE SCALE GENOMIC DNA]</scope>
    <source>
        <strain evidence="1 2">LDG1-06</strain>
    </source>
</reference>
<keyword evidence="2" id="KW-1185">Reference proteome</keyword>
<evidence type="ECO:0000313" key="2">
    <source>
        <dbReference type="Proteomes" id="UP000632138"/>
    </source>
</evidence>
<sequence length="61" mass="6394">MTVDAPPLRGASTLTCTFRRAADGTARPLEIEVAALNGRSVLISEPMGWNNGAAVPVRTVD</sequence>
<proteinExistence type="predicted"/>
<gene>
    <name evidence="1" type="ORF">JIG36_12590</name>
</gene>
<name>A0ABS2A981_9ACTN</name>
<comment type="caution">
    <text evidence="1">The sequence shown here is derived from an EMBL/GenBank/DDBJ whole genome shotgun (WGS) entry which is preliminary data.</text>
</comment>
<dbReference type="RefSeq" id="WP_203376290.1">
    <property type="nucleotide sequence ID" value="NZ_JAENHP010000003.1"/>
</dbReference>
<protein>
    <submittedName>
        <fullName evidence="1">Uncharacterized protein</fullName>
    </submittedName>
</protein>
<dbReference type="Proteomes" id="UP000632138">
    <property type="component" value="Unassembled WGS sequence"/>
</dbReference>
<dbReference type="EMBL" id="JAENHP010000003">
    <property type="protein sequence ID" value="MBM2616395.1"/>
    <property type="molecule type" value="Genomic_DNA"/>
</dbReference>
<organism evidence="1 2">
    <name type="scientific">Paractinoplanes ovalisporus</name>
    <dbReference type="NCBI Taxonomy" id="2810368"/>
    <lineage>
        <taxon>Bacteria</taxon>
        <taxon>Bacillati</taxon>
        <taxon>Actinomycetota</taxon>
        <taxon>Actinomycetes</taxon>
        <taxon>Micromonosporales</taxon>
        <taxon>Micromonosporaceae</taxon>
        <taxon>Paractinoplanes</taxon>
    </lineage>
</organism>
<evidence type="ECO:0000313" key="1">
    <source>
        <dbReference type="EMBL" id="MBM2616395.1"/>
    </source>
</evidence>